<dbReference type="SUPFAM" id="SSF53383">
    <property type="entry name" value="PLP-dependent transferases"/>
    <property type="match status" value="1"/>
</dbReference>
<organism evidence="3 4">
    <name type="scientific">Desulfovibrio desulfuricans</name>
    <dbReference type="NCBI Taxonomy" id="876"/>
    <lineage>
        <taxon>Bacteria</taxon>
        <taxon>Pseudomonadati</taxon>
        <taxon>Thermodesulfobacteriota</taxon>
        <taxon>Desulfovibrionia</taxon>
        <taxon>Desulfovibrionales</taxon>
        <taxon>Desulfovibrionaceae</taxon>
        <taxon>Desulfovibrio</taxon>
    </lineage>
</organism>
<sequence>MSILADSVTGYLEHASWIRRMFEAGGHLKARYGADKVYDFSLGNPDLPAPPAVAEGLRAFAAHAHEPFAFGYMPNGGFAWAREKLADYLSREQGVALKAEDVILGCGAAGVLNAFLRAVLNPGEEMLAFAPYFVEYGFYVSNHGGVFKAVQSKKDTFAPDLDALEAAINEKTRVVLINSPHNPTGVVYRRKEISAIADLLLNKSQEYGKPIWLVADEPYRFLAYDGVEVPSVLPLYPYAIAISSFSKSLSLPGERLGYAAVSPKLPAEEKKLLMAALTLTTRILGFVNPPVVGQHIMAAALGSQVDLEVYAARRKAMAEVLEQAGYEFQMPSGAFYFFPKAPGGDDVAFVNALLEERVLAVPGTGFGCPGHFRLAFCVDESVIRNAAEGFAKARATVK</sequence>
<dbReference type="RefSeq" id="WP_072311095.1">
    <property type="nucleotide sequence ID" value="NZ_FPIW01000002.1"/>
</dbReference>
<name>A0AA94HQE8_DESDE</name>
<dbReference type="PANTHER" id="PTHR42691">
    <property type="entry name" value="ASPARTATE AMINOTRANSFERASE YHDR-RELATED"/>
    <property type="match status" value="1"/>
</dbReference>
<accession>A0AA94HQE8</accession>
<dbReference type="GO" id="GO:0030170">
    <property type="term" value="F:pyridoxal phosphate binding"/>
    <property type="evidence" value="ECO:0007669"/>
    <property type="project" value="InterPro"/>
</dbReference>
<protein>
    <recommendedName>
        <fullName evidence="1">Aminotransferase</fullName>
        <ecNumber evidence="1">2.6.1.-</ecNumber>
    </recommendedName>
</protein>
<dbReference type="EMBL" id="FPIW01000002">
    <property type="protein sequence ID" value="SFW13504.1"/>
    <property type="molecule type" value="Genomic_DNA"/>
</dbReference>
<dbReference type="AlphaFoldDB" id="A0AA94HQE8"/>
<dbReference type="InterPro" id="IPR015424">
    <property type="entry name" value="PyrdxlP-dep_Trfase"/>
</dbReference>
<evidence type="ECO:0000259" key="2">
    <source>
        <dbReference type="Pfam" id="PF00155"/>
    </source>
</evidence>
<dbReference type="PROSITE" id="PS00105">
    <property type="entry name" value="AA_TRANSFER_CLASS_1"/>
    <property type="match status" value="1"/>
</dbReference>
<dbReference type="InterPro" id="IPR004839">
    <property type="entry name" value="Aminotransferase_I/II_large"/>
</dbReference>
<dbReference type="Gene3D" id="3.40.640.10">
    <property type="entry name" value="Type I PLP-dependent aspartate aminotransferase-like (Major domain)"/>
    <property type="match status" value="1"/>
</dbReference>
<proteinExistence type="inferred from homology"/>
<comment type="cofactor">
    <cofactor evidence="1">
        <name>pyridoxal 5'-phosphate</name>
        <dbReference type="ChEBI" id="CHEBI:597326"/>
    </cofactor>
</comment>
<gene>
    <name evidence="3" type="ORF">SAMN02910291_00152</name>
</gene>
<dbReference type="InterPro" id="IPR015421">
    <property type="entry name" value="PyrdxlP-dep_Trfase_major"/>
</dbReference>
<feature type="domain" description="Aminotransferase class I/classII large" evidence="2">
    <location>
        <begin position="36"/>
        <end position="388"/>
    </location>
</feature>
<dbReference type="Pfam" id="PF00155">
    <property type="entry name" value="Aminotran_1_2"/>
    <property type="match status" value="1"/>
</dbReference>
<evidence type="ECO:0000313" key="4">
    <source>
        <dbReference type="Proteomes" id="UP000182680"/>
    </source>
</evidence>
<dbReference type="NCBIfam" id="NF005305">
    <property type="entry name" value="PRK06836.1"/>
    <property type="match status" value="1"/>
</dbReference>
<dbReference type="Proteomes" id="UP000182680">
    <property type="component" value="Unassembled WGS sequence"/>
</dbReference>
<dbReference type="InterPro" id="IPR015422">
    <property type="entry name" value="PyrdxlP-dep_Trfase_small"/>
</dbReference>
<evidence type="ECO:0000313" key="3">
    <source>
        <dbReference type="EMBL" id="SFW13504.1"/>
    </source>
</evidence>
<comment type="caution">
    <text evidence="3">The sequence shown here is derived from an EMBL/GenBank/DDBJ whole genome shotgun (WGS) entry which is preliminary data.</text>
</comment>
<evidence type="ECO:0000256" key="1">
    <source>
        <dbReference type="RuleBase" id="RU000481"/>
    </source>
</evidence>
<dbReference type="Gene3D" id="3.90.1150.10">
    <property type="entry name" value="Aspartate Aminotransferase, domain 1"/>
    <property type="match status" value="2"/>
</dbReference>
<dbReference type="CDD" id="cd00609">
    <property type="entry name" value="AAT_like"/>
    <property type="match status" value="1"/>
</dbReference>
<dbReference type="InterPro" id="IPR004838">
    <property type="entry name" value="NHTrfase_class1_PyrdxlP-BS"/>
</dbReference>
<comment type="similarity">
    <text evidence="1">Belongs to the class-I pyridoxal-phosphate-dependent aminotransferase family.</text>
</comment>
<dbReference type="GO" id="GO:0008483">
    <property type="term" value="F:transaminase activity"/>
    <property type="evidence" value="ECO:0007669"/>
    <property type="project" value="UniProtKB-KW"/>
</dbReference>
<keyword evidence="1 3" id="KW-0032">Aminotransferase</keyword>
<reference evidence="4" key="1">
    <citation type="submission" date="2016-11" db="EMBL/GenBank/DDBJ databases">
        <authorList>
            <person name="Jaros S."/>
            <person name="Januszkiewicz K."/>
            <person name="Wedrychowicz H."/>
        </authorList>
    </citation>
    <scope>NUCLEOTIDE SEQUENCE [LARGE SCALE GENOMIC DNA]</scope>
    <source>
        <strain evidence="4">DSM 7057</strain>
    </source>
</reference>
<keyword evidence="1" id="KW-0808">Transferase</keyword>
<dbReference type="EC" id="2.6.1.-" evidence="1"/>
<dbReference type="PANTHER" id="PTHR42691:SF1">
    <property type="entry name" value="ASPARTATE AMINOTRANSFERASE YHDR-RELATED"/>
    <property type="match status" value="1"/>
</dbReference>